<name>A0ABN2P6I4_9MICO</name>
<comment type="caution">
    <text evidence="2">The sequence shown here is derived from an EMBL/GenBank/DDBJ whole genome shotgun (WGS) entry which is preliminary data.</text>
</comment>
<dbReference type="RefSeq" id="WP_248149270.1">
    <property type="nucleotide sequence ID" value="NZ_BAAAOF010000001.1"/>
</dbReference>
<organism evidence="2 3">
    <name type="scientific">Microbacterium aoyamense</name>
    <dbReference type="NCBI Taxonomy" id="344166"/>
    <lineage>
        <taxon>Bacteria</taxon>
        <taxon>Bacillati</taxon>
        <taxon>Actinomycetota</taxon>
        <taxon>Actinomycetes</taxon>
        <taxon>Micrococcales</taxon>
        <taxon>Microbacteriaceae</taxon>
        <taxon>Microbacterium</taxon>
    </lineage>
</organism>
<dbReference type="Proteomes" id="UP001501343">
    <property type="component" value="Unassembled WGS sequence"/>
</dbReference>
<accession>A0ABN2P6I4</accession>
<protein>
    <recommendedName>
        <fullName evidence="4">Secreted protein</fullName>
    </recommendedName>
</protein>
<reference evidence="2 3" key="1">
    <citation type="journal article" date="2019" name="Int. J. Syst. Evol. Microbiol.">
        <title>The Global Catalogue of Microorganisms (GCM) 10K type strain sequencing project: providing services to taxonomists for standard genome sequencing and annotation.</title>
        <authorList>
            <consortium name="The Broad Institute Genomics Platform"/>
            <consortium name="The Broad Institute Genome Sequencing Center for Infectious Disease"/>
            <person name="Wu L."/>
            <person name="Ma J."/>
        </authorList>
    </citation>
    <scope>NUCLEOTIDE SEQUENCE [LARGE SCALE GENOMIC DNA]</scope>
    <source>
        <strain evidence="2 3">JCM 14900</strain>
    </source>
</reference>
<keyword evidence="3" id="KW-1185">Reference proteome</keyword>
<dbReference type="EMBL" id="BAAAOF010000001">
    <property type="protein sequence ID" value="GAA1913386.1"/>
    <property type="molecule type" value="Genomic_DNA"/>
</dbReference>
<evidence type="ECO:0008006" key="4">
    <source>
        <dbReference type="Google" id="ProtNLM"/>
    </source>
</evidence>
<evidence type="ECO:0000313" key="2">
    <source>
        <dbReference type="EMBL" id="GAA1913386.1"/>
    </source>
</evidence>
<evidence type="ECO:0000256" key="1">
    <source>
        <dbReference type="SAM" id="MobiDB-lite"/>
    </source>
</evidence>
<proteinExistence type="predicted"/>
<gene>
    <name evidence="2" type="ORF">GCM10009775_02530</name>
</gene>
<feature type="region of interest" description="Disordered" evidence="1">
    <location>
        <begin position="56"/>
        <end position="80"/>
    </location>
</feature>
<evidence type="ECO:0000313" key="3">
    <source>
        <dbReference type="Proteomes" id="UP001501343"/>
    </source>
</evidence>
<sequence length="80" mass="8406">MDTNSRRPRLMPPFASTSFAALVLGMCGVVAGPIAPAGAIGIAPVVDRTCAMQTVDDESVDASERHVPRRGGQPHLPRPQ</sequence>